<keyword evidence="1" id="KW-0805">Transcription regulation</keyword>
<gene>
    <name evidence="6" type="ORF">HNR40_004989</name>
</gene>
<dbReference type="RefSeq" id="WP_184965147.1">
    <property type="nucleotide sequence ID" value="NZ_JACHIN010000006.1"/>
</dbReference>
<dbReference type="Pfam" id="PF00440">
    <property type="entry name" value="TetR_N"/>
    <property type="match status" value="1"/>
</dbReference>
<dbReference type="Gene3D" id="1.10.357.10">
    <property type="entry name" value="Tetracycline Repressor, domain 2"/>
    <property type="match status" value="1"/>
</dbReference>
<name>A0A7W8A786_9ACTN</name>
<organism evidence="6 7">
    <name type="scientific">Nonomuraea endophytica</name>
    <dbReference type="NCBI Taxonomy" id="714136"/>
    <lineage>
        <taxon>Bacteria</taxon>
        <taxon>Bacillati</taxon>
        <taxon>Actinomycetota</taxon>
        <taxon>Actinomycetes</taxon>
        <taxon>Streptosporangiales</taxon>
        <taxon>Streptosporangiaceae</taxon>
        <taxon>Nonomuraea</taxon>
    </lineage>
</organism>
<protein>
    <submittedName>
        <fullName evidence="6">AcrR family transcriptional regulator</fullName>
    </submittedName>
</protein>
<evidence type="ECO:0000256" key="3">
    <source>
        <dbReference type="ARBA" id="ARBA00023163"/>
    </source>
</evidence>
<dbReference type="GO" id="GO:0000976">
    <property type="term" value="F:transcription cis-regulatory region binding"/>
    <property type="evidence" value="ECO:0007669"/>
    <property type="project" value="TreeGrafter"/>
</dbReference>
<dbReference type="GO" id="GO:0003700">
    <property type="term" value="F:DNA-binding transcription factor activity"/>
    <property type="evidence" value="ECO:0007669"/>
    <property type="project" value="TreeGrafter"/>
</dbReference>
<keyword evidence="3" id="KW-0804">Transcription</keyword>
<dbReference type="InterPro" id="IPR001647">
    <property type="entry name" value="HTH_TetR"/>
</dbReference>
<evidence type="ECO:0000256" key="2">
    <source>
        <dbReference type="ARBA" id="ARBA00023125"/>
    </source>
</evidence>
<dbReference type="PANTHER" id="PTHR30055">
    <property type="entry name" value="HTH-TYPE TRANSCRIPTIONAL REGULATOR RUTR"/>
    <property type="match status" value="1"/>
</dbReference>
<evidence type="ECO:0000259" key="5">
    <source>
        <dbReference type="PROSITE" id="PS50977"/>
    </source>
</evidence>
<reference evidence="6 7" key="1">
    <citation type="submission" date="2020-08" db="EMBL/GenBank/DDBJ databases">
        <title>Genomic Encyclopedia of Type Strains, Phase IV (KMG-IV): sequencing the most valuable type-strain genomes for metagenomic binning, comparative biology and taxonomic classification.</title>
        <authorList>
            <person name="Goeker M."/>
        </authorList>
    </citation>
    <scope>NUCLEOTIDE SEQUENCE [LARGE SCALE GENOMIC DNA]</scope>
    <source>
        <strain evidence="6 7">DSM 45385</strain>
    </source>
</reference>
<dbReference type="PRINTS" id="PR00455">
    <property type="entry name" value="HTHTETR"/>
</dbReference>
<dbReference type="Proteomes" id="UP000568380">
    <property type="component" value="Unassembled WGS sequence"/>
</dbReference>
<evidence type="ECO:0000313" key="7">
    <source>
        <dbReference type="Proteomes" id="UP000568380"/>
    </source>
</evidence>
<comment type="caution">
    <text evidence="6">The sequence shown here is derived from an EMBL/GenBank/DDBJ whole genome shotgun (WGS) entry which is preliminary data.</text>
</comment>
<dbReference type="SUPFAM" id="SSF46689">
    <property type="entry name" value="Homeodomain-like"/>
    <property type="match status" value="1"/>
</dbReference>
<feature type="DNA-binding region" description="H-T-H motif" evidence="4">
    <location>
        <begin position="38"/>
        <end position="57"/>
    </location>
</feature>
<accession>A0A7W8A786</accession>
<evidence type="ECO:0000256" key="1">
    <source>
        <dbReference type="ARBA" id="ARBA00023015"/>
    </source>
</evidence>
<feature type="domain" description="HTH tetR-type" evidence="5">
    <location>
        <begin position="15"/>
        <end position="75"/>
    </location>
</feature>
<keyword evidence="7" id="KW-1185">Reference proteome</keyword>
<dbReference type="InterPro" id="IPR009057">
    <property type="entry name" value="Homeodomain-like_sf"/>
</dbReference>
<dbReference type="EMBL" id="JACHIN010000006">
    <property type="protein sequence ID" value="MBB5079503.1"/>
    <property type="molecule type" value="Genomic_DNA"/>
</dbReference>
<evidence type="ECO:0000256" key="4">
    <source>
        <dbReference type="PROSITE-ProRule" id="PRU00335"/>
    </source>
</evidence>
<dbReference type="AlphaFoldDB" id="A0A7W8A786"/>
<evidence type="ECO:0000313" key="6">
    <source>
        <dbReference type="EMBL" id="MBB5079503.1"/>
    </source>
</evidence>
<keyword evidence="2 4" id="KW-0238">DNA-binding</keyword>
<sequence>MSDVHQAGRRERKKAATRALIVEAAHELFLERGFDAVSVREIADKADVSPTTVFAHFPQKEALAFGDEDERHEQLVVAIRDRAPGTSISAALKAHYLAEIAALGSEPQRQLLALMEQTPALIEYAERMWFRHEDALIAAITEEFGLAEPSDEIRFYVRFALQIQLNATRDADPEATIDAGFRLLDEGWAQYQGEA</sequence>
<proteinExistence type="predicted"/>
<dbReference type="PANTHER" id="PTHR30055:SF234">
    <property type="entry name" value="HTH-TYPE TRANSCRIPTIONAL REGULATOR BETI"/>
    <property type="match status" value="1"/>
</dbReference>
<dbReference type="InterPro" id="IPR050109">
    <property type="entry name" value="HTH-type_TetR-like_transc_reg"/>
</dbReference>
<dbReference type="PROSITE" id="PS50977">
    <property type="entry name" value="HTH_TETR_2"/>
    <property type="match status" value="1"/>
</dbReference>
<dbReference type="Gene3D" id="1.10.10.60">
    <property type="entry name" value="Homeodomain-like"/>
    <property type="match status" value="1"/>
</dbReference>